<comment type="caution">
    <text evidence="2">The sequence shown here is derived from an EMBL/GenBank/DDBJ whole genome shotgun (WGS) entry which is preliminary data.</text>
</comment>
<evidence type="ECO:0000256" key="1">
    <source>
        <dbReference type="SAM" id="MobiDB-lite"/>
    </source>
</evidence>
<accession>A0ABQ6IP12</accession>
<proteinExistence type="predicted"/>
<evidence type="ECO:0000313" key="3">
    <source>
        <dbReference type="Proteomes" id="UP001157126"/>
    </source>
</evidence>
<name>A0ABQ6IP12_9MICO</name>
<gene>
    <name evidence="2" type="ORF">GCM10025883_10130</name>
</gene>
<dbReference type="Proteomes" id="UP001157126">
    <property type="component" value="Unassembled WGS sequence"/>
</dbReference>
<evidence type="ECO:0000313" key="2">
    <source>
        <dbReference type="EMBL" id="GMA38968.1"/>
    </source>
</evidence>
<protein>
    <submittedName>
        <fullName evidence="2">Uncharacterized protein</fullName>
    </submittedName>
</protein>
<sequence>MAPPGSGLLLGRAAEAAAGAVAPPPGTAPTGNETIWVSSSDAESDDTQNYTRVIPGSQAGDA</sequence>
<feature type="compositionally biased region" description="Polar residues" evidence="1">
    <location>
        <begin position="32"/>
        <end position="51"/>
    </location>
</feature>
<feature type="region of interest" description="Disordered" evidence="1">
    <location>
        <begin position="16"/>
        <end position="62"/>
    </location>
</feature>
<reference evidence="3" key="1">
    <citation type="journal article" date="2019" name="Int. J. Syst. Evol. Microbiol.">
        <title>The Global Catalogue of Microorganisms (GCM) 10K type strain sequencing project: providing services to taxonomists for standard genome sequencing and annotation.</title>
        <authorList>
            <consortium name="The Broad Institute Genomics Platform"/>
            <consortium name="The Broad Institute Genome Sequencing Center for Infectious Disease"/>
            <person name="Wu L."/>
            <person name="Ma J."/>
        </authorList>
    </citation>
    <scope>NUCLEOTIDE SEQUENCE [LARGE SCALE GENOMIC DNA]</scope>
    <source>
        <strain evidence="3">NBRC 113072</strain>
    </source>
</reference>
<dbReference type="EMBL" id="BSUO01000001">
    <property type="protein sequence ID" value="GMA38968.1"/>
    <property type="molecule type" value="Genomic_DNA"/>
</dbReference>
<organism evidence="2 3">
    <name type="scientific">Mobilicoccus caccae</name>
    <dbReference type="NCBI Taxonomy" id="1859295"/>
    <lineage>
        <taxon>Bacteria</taxon>
        <taxon>Bacillati</taxon>
        <taxon>Actinomycetota</taxon>
        <taxon>Actinomycetes</taxon>
        <taxon>Micrococcales</taxon>
        <taxon>Dermatophilaceae</taxon>
        <taxon>Mobilicoccus</taxon>
    </lineage>
</organism>
<keyword evidence="3" id="KW-1185">Reference proteome</keyword>